<proteinExistence type="predicted"/>
<accession>A0ABR4C1W3</accession>
<comment type="caution">
    <text evidence="2">The sequence shown here is derived from an EMBL/GenBank/DDBJ whole genome shotgun (WGS) entry which is preliminary data.</text>
</comment>
<feature type="region of interest" description="Disordered" evidence="1">
    <location>
        <begin position="311"/>
        <end position="335"/>
    </location>
</feature>
<feature type="compositionally biased region" description="Low complexity" evidence="1">
    <location>
        <begin position="126"/>
        <end position="142"/>
    </location>
</feature>
<sequence length="383" mass="39762">MADTPPLMQPERAFYSSLRGFLDEPAPEDALKLNKGKRDSGSGPSRGIWRTSGSSLSSTFNGAGGRGEGRGEGKGDGVAMKKLKKTPKSPYKSTPFTPNSAHPPKSASDSTRNLLTANSNSDMRLGSSSGFSSVNNSRSNVGHYSASNPSASASTVTSPLATYSTNPSAPTSVYSSRPSSPVLGHGVESFQEDGGKGSGGVVVEGEERGGGSKREFELTPLSGLLTQSRRDIEMLKVVHGRGSGSGNLPSPSVSGAGVAAGAGLEAAARKISDGMEDIELNDIKTTSNGTGNGNGNGKGRDDCASAIATVTTTTVNSSEEESRGGRSNNQATPADFDQVSEDLKMFEDMYRAFLQTPTPTGRPRTEIHLLAMVCKRSEVVRGC</sequence>
<gene>
    <name evidence="2" type="ORF">VTL71DRAFT_4422</name>
</gene>
<feature type="compositionally biased region" description="Polar residues" evidence="1">
    <location>
        <begin position="107"/>
        <end position="122"/>
    </location>
</feature>
<dbReference type="EMBL" id="JAZHXI010000014">
    <property type="protein sequence ID" value="KAL2063928.1"/>
    <property type="molecule type" value="Genomic_DNA"/>
</dbReference>
<name>A0ABR4C1W3_9HELO</name>
<evidence type="ECO:0000313" key="2">
    <source>
        <dbReference type="EMBL" id="KAL2063928.1"/>
    </source>
</evidence>
<protein>
    <submittedName>
        <fullName evidence="2">Uncharacterized protein</fullName>
    </submittedName>
</protein>
<keyword evidence="3" id="KW-1185">Reference proteome</keyword>
<organism evidence="2 3">
    <name type="scientific">Oculimacula yallundae</name>
    <dbReference type="NCBI Taxonomy" id="86028"/>
    <lineage>
        <taxon>Eukaryota</taxon>
        <taxon>Fungi</taxon>
        <taxon>Dikarya</taxon>
        <taxon>Ascomycota</taxon>
        <taxon>Pezizomycotina</taxon>
        <taxon>Leotiomycetes</taxon>
        <taxon>Helotiales</taxon>
        <taxon>Ploettnerulaceae</taxon>
        <taxon>Oculimacula</taxon>
    </lineage>
</organism>
<dbReference type="Proteomes" id="UP001595075">
    <property type="component" value="Unassembled WGS sequence"/>
</dbReference>
<feature type="region of interest" description="Disordered" evidence="1">
    <location>
        <begin position="19"/>
        <end position="214"/>
    </location>
</feature>
<feature type="compositionally biased region" description="Low complexity" evidence="1">
    <location>
        <begin position="88"/>
        <end position="98"/>
    </location>
</feature>
<feature type="compositionally biased region" description="Polar residues" evidence="1">
    <location>
        <begin position="51"/>
        <end position="61"/>
    </location>
</feature>
<feature type="compositionally biased region" description="Basic and acidic residues" evidence="1">
    <location>
        <begin position="205"/>
        <end position="214"/>
    </location>
</feature>
<feature type="compositionally biased region" description="Polar residues" evidence="1">
    <location>
        <begin position="145"/>
        <end position="179"/>
    </location>
</feature>
<evidence type="ECO:0000256" key="1">
    <source>
        <dbReference type="SAM" id="MobiDB-lite"/>
    </source>
</evidence>
<evidence type="ECO:0000313" key="3">
    <source>
        <dbReference type="Proteomes" id="UP001595075"/>
    </source>
</evidence>
<reference evidence="2 3" key="1">
    <citation type="journal article" date="2024" name="Commun. Biol.">
        <title>Comparative genomic analysis of thermophilic fungi reveals convergent evolutionary adaptations and gene losses.</title>
        <authorList>
            <person name="Steindorff A.S."/>
            <person name="Aguilar-Pontes M.V."/>
            <person name="Robinson A.J."/>
            <person name="Andreopoulos B."/>
            <person name="LaButti K."/>
            <person name="Kuo A."/>
            <person name="Mondo S."/>
            <person name="Riley R."/>
            <person name="Otillar R."/>
            <person name="Haridas S."/>
            <person name="Lipzen A."/>
            <person name="Grimwood J."/>
            <person name="Schmutz J."/>
            <person name="Clum A."/>
            <person name="Reid I.D."/>
            <person name="Moisan M.C."/>
            <person name="Butler G."/>
            <person name="Nguyen T.T.M."/>
            <person name="Dewar K."/>
            <person name="Conant G."/>
            <person name="Drula E."/>
            <person name="Henrissat B."/>
            <person name="Hansel C."/>
            <person name="Singer S."/>
            <person name="Hutchinson M.I."/>
            <person name="de Vries R.P."/>
            <person name="Natvig D.O."/>
            <person name="Powell A.J."/>
            <person name="Tsang A."/>
            <person name="Grigoriev I.V."/>
        </authorList>
    </citation>
    <scope>NUCLEOTIDE SEQUENCE [LARGE SCALE GENOMIC DNA]</scope>
    <source>
        <strain evidence="2 3">CBS 494.80</strain>
    </source>
</reference>
<feature type="compositionally biased region" description="Basic and acidic residues" evidence="1">
    <location>
        <begin position="29"/>
        <end position="40"/>
    </location>
</feature>